<gene>
    <name evidence="2" type="ORF">ACFQRI_20015</name>
</gene>
<accession>A0ABW2LRC0</accession>
<name>A0ABW2LRC0_9PSEU</name>
<feature type="region of interest" description="Disordered" evidence="1">
    <location>
        <begin position="71"/>
        <end position="91"/>
    </location>
</feature>
<reference evidence="3" key="1">
    <citation type="journal article" date="2019" name="Int. J. Syst. Evol. Microbiol.">
        <title>The Global Catalogue of Microorganisms (GCM) 10K type strain sequencing project: providing services to taxonomists for standard genome sequencing and annotation.</title>
        <authorList>
            <consortium name="The Broad Institute Genomics Platform"/>
            <consortium name="The Broad Institute Genome Sequencing Center for Infectious Disease"/>
            <person name="Wu L."/>
            <person name="Ma J."/>
        </authorList>
    </citation>
    <scope>NUCLEOTIDE SEQUENCE [LARGE SCALE GENOMIC DNA]</scope>
    <source>
        <strain evidence="3">WLHS5</strain>
    </source>
</reference>
<evidence type="ECO:0000256" key="1">
    <source>
        <dbReference type="SAM" id="MobiDB-lite"/>
    </source>
</evidence>
<dbReference type="EMBL" id="JBHTCJ010000011">
    <property type="protein sequence ID" value="MFC7343697.1"/>
    <property type="molecule type" value="Genomic_DNA"/>
</dbReference>
<evidence type="ECO:0000313" key="3">
    <source>
        <dbReference type="Proteomes" id="UP001596504"/>
    </source>
</evidence>
<dbReference type="Proteomes" id="UP001596504">
    <property type="component" value="Unassembled WGS sequence"/>
</dbReference>
<evidence type="ECO:0000313" key="2">
    <source>
        <dbReference type="EMBL" id="MFC7343697.1"/>
    </source>
</evidence>
<comment type="caution">
    <text evidence="2">The sequence shown here is derived from an EMBL/GenBank/DDBJ whole genome shotgun (WGS) entry which is preliminary data.</text>
</comment>
<dbReference type="RefSeq" id="WP_380670857.1">
    <property type="nucleotide sequence ID" value="NZ_JBHTCJ010000011.1"/>
</dbReference>
<protein>
    <submittedName>
        <fullName evidence="2">Uncharacterized protein</fullName>
    </submittedName>
</protein>
<proteinExistence type="predicted"/>
<sequence length="126" mass="13052">MDDATKVQCGLAPEPTAPIECTGNSVPVQSLADGSWYCDYSGGTGEEAVPFEGDHSFETFCREGLLGPEQGCPTAYTPEDDGPGSLYTHPESPMYQGGADCTWGSGPTVHCTGPNGSYSFEDGTGG</sequence>
<keyword evidence="3" id="KW-1185">Reference proteome</keyword>
<organism evidence="2 3">
    <name type="scientific">Saccharopolyspora griseoalba</name>
    <dbReference type="NCBI Taxonomy" id="1431848"/>
    <lineage>
        <taxon>Bacteria</taxon>
        <taxon>Bacillati</taxon>
        <taxon>Actinomycetota</taxon>
        <taxon>Actinomycetes</taxon>
        <taxon>Pseudonocardiales</taxon>
        <taxon>Pseudonocardiaceae</taxon>
        <taxon>Saccharopolyspora</taxon>
    </lineage>
</organism>